<feature type="compositionally biased region" description="Basic and acidic residues" evidence="5">
    <location>
        <begin position="538"/>
        <end position="553"/>
    </location>
</feature>
<keyword evidence="4 6" id="KW-0472">Membrane</keyword>
<comment type="subcellular location">
    <subcellularLocation>
        <location evidence="1">Membrane</location>
        <topology evidence="1">Multi-pass membrane protein</topology>
    </subcellularLocation>
</comment>
<feature type="transmembrane region" description="Helical" evidence="6">
    <location>
        <begin position="218"/>
        <end position="243"/>
    </location>
</feature>
<reference evidence="8 9" key="1">
    <citation type="journal article" date="2018" name="Front. Microbiol.">
        <title>Genomic and genetic insights into a cosmopolitan fungus, Paecilomyces variotii (Eurotiales).</title>
        <authorList>
            <person name="Urquhart A.S."/>
            <person name="Mondo S.J."/>
            <person name="Makela M.R."/>
            <person name="Hane J.K."/>
            <person name="Wiebenga A."/>
            <person name="He G."/>
            <person name="Mihaltcheva S."/>
            <person name="Pangilinan J."/>
            <person name="Lipzen A."/>
            <person name="Barry K."/>
            <person name="de Vries R.P."/>
            <person name="Grigoriev I.V."/>
            <person name="Idnurm A."/>
        </authorList>
    </citation>
    <scope>NUCLEOTIDE SEQUENCE [LARGE SCALE GENOMIC DNA]</scope>
    <source>
        <strain evidence="8 9">CBS 101075</strain>
    </source>
</reference>
<feature type="transmembrane region" description="Helical" evidence="6">
    <location>
        <begin position="249"/>
        <end position="269"/>
    </location>
</feature>
<keyword evidence="3 6" id="KW-1133">Transmembrane helix</keyword>
<dbReference type="GO" id="GO:0022857">
    <property type="term" value="F:transmembrane transporter activity"/>
    <property type="evidence" value="ECO:0007669"/>
    <property type="project" value="InterPro"/>
</dbReference>
<dbReference type="GeneID" id="39595778"/>
<dbReference type="EMBL" id="RCNU01000004">
    <property type="protein sequence ID" value="RWQ96358.1"/>
    <property type="molecule type" value="Genomic_DNA"/>
</dbReference>
<evidence type="ECO:0000313" key="9">
    <source>
        <dbReference type="Proteomes" id="UP000283841"/>
    </source>
</evidence>
<feature type="transmembrane region" description="Helical" evidence="6">
    <location>
        <begin position="160"/>
        <end position="179"/>
    </location>
</feature>
<protein>
    <submittedName>
        <fullName evidence="8">MFS transporter</fullName>
    </submittedName>
</protein>
<dbReference type="VEuPathDB" id="FungiDB:C8Q69DRAFT_241751"/>
<feature type="transmembrane region" description="Helical" evidence="6">
    <location>
        <begin position="301"/>
        <end position="323"/>
    </location>
</feature>
<feature type="domain" description="Major facilitator superfamily (MFS) profile" evidence="7">
    <location>
        <begin position="94"/>
        <end position="517"/>
    </location>
</feature>
<dbReference type="PANTHER" id="PTHR23502:SF64">
    <property type="entry name" value="TRANSPORTER, PUTATIVE (AFU_ORTHOLOGUE AFUA_3G11760)-RELATED"/>
    <property type="match status" value="1"/>
</dbReference>
<dbReference type="InterPro" id="IPR011701">
    <property type="entry name" value="MFS"/>
</dbReference>
<dbReference type="PANTHER" id="PTHR23502">
    <property type="entry name" value="MAJOR FACILITATOR SUPERFAMILY"/>
    <property type="match status" value="1"/>
</dbReference>
<evidence type="ECO:0000256" key="4">
    <source>
        <dbReference type="ARBA" id="ARBA00023136"/>
    </source>
</evidence>
<dbReference type="FunFam" id="1.20.1250.20:FF:000354">
    <property type="entry name" value="MFS general substrate transporter"/>
    <property type="match status" value="1"/>
</dbReference>
<feature type="region of interest" description="Disordered" evidence="5">
    <location>
        <begin position="1"/>
        <end position="23"/>
    </location>
</feature>
<feature type="transmembrane region" description="Helical" evidence="6">
    <location>
        <begin position="92"/>
        <end position="116"/>
    </location>
</feature>
<dbReference type="InterPro" id="IPR036259">
    <property type="entry name" value="MFS_trans_sf"/>
</dbReference>
<evidence type="ECO:0000313" key="8">
    <source>
        <dbReference type="EMBL" id="RWQ96358.1"/>
    </source>
</evidence>
<feature type="transmembrane region" description="Helical" evidence="6">
    <location>
        <begin position="495"/>
        <end position="514"/>
    </location>
</feature>
<evidence type="ECO:0000256" key="2">
    <source>
        <dbReference type="ARBA" id="ARBA00022692"/>
    </source>
</evidence>
<evidence type="ECO:0000256" key="6">
    <source>
        <dbReference type="SAM" id="Phobius"/>
    </source>
</evidence>
<comment type="caution">
    <text evidence="8">The sequence shown here is derived from an EMBL/GenBank/DDBJ whole genome shotgun (WGS) entry which is preliminary data.</text>
</comment>
<keyword evidence="2 6" id="KW-0812">Transmembrane</keyword>
<dbReference type="PROSITE" id="PS50850">
    <property type="entry name" value="MFS"/>
    <property type="match status" value="1"/>
</dbReference>
<evidence type="ECO:0000256" key="3">
    <source>
        <dbReference type="ARBA" id="ARBA00022989"/>
    </source>
</evidence>
<name>A0A443HX06_BYSSP</name>
<feature type="transmembrane region" description="Helical" evidence="6">
    <location>
        <begin position="424"/>
        <end position="446"/>
    </location>
</feature>
<evidence type="ECO:0000256" key="1">
    <source>
        <dbReference type="ARBA" id="ARBA00004141"/>
    </source>
</evidence>
<dbReference type="Proteomes" id="UP000283841">
    <property type="component" value="Unassembled WGS sequence"/>
</dbReference>
<feature type="transmembrane region" description="Helical" evidence="6">
    <location>
        <begin position="391"/>
        <end position="412"/>
    </location>
</feature>
<evidence type="ECO:0000256" key="5">
    <source>
        <dbReference type="SAM" id="MobiDB-lite"/>
    </source>
</evidence>
<feature type="transmembrane region" description="Helical" evidence="6">
    <location>
        <begin position="350"/>
        <end position="370"/>
    </location>
</feature>
<dbReference type="AlphaFoldDB" id="A0A443HX06"/>
<accession>A0A443HX06</accession>
<proteinExistence type="predicted"/>
<feature type="transmembrane region" description="Helical" evidence="6">
    <location>
        <begin position="128"/>
        <end position="148"/>
    </location>
</feature>
<dbReference type="Pfam" id="PF07690">
    <property type="entry name" value="MFS_1"/>
    <property type="match status" value="1"/>
</dbReference>
<gene>
    <name evidence="8" type="ORF">C8Q69DRAFT_241751</name>
</gene>
<dbReference type="GO" id="GO:0005886">
    <property type="term" value="C:plasma membrane"/>
    <property type="evidence" value="ECO:0007669"/>
    <property type="project" value="TreeGrafter"/>
</dbReference>
<dbReference type="RefSeq" id="XP_028486003.1">
    <property type="nucleotide sequence ID" value="XM_028626501.1"/>
</dbReference>
<evidence type="ECO:0000259" key="7">
    <source>
        <dbReference type="PROSITE" id="PS50850"/>
    </source>
</evidence>
<organism evidence="8 9">
    <name type="scientific">Byssochlamys spectabilis</name>
    <name type="common">Paecilomyces variotii</name>
    <dbReference type="NCBI Taxonomy" id="264951"/>
    <lineage>
        <taxon>Eukaryota</taxon>
        <taxon>Fungi</taxon>
        <taxon>Dikarya</taxon>
        <taxon>Ascomycota</taxon>
        <taxon>Pezizomycotina</taxon>
        <taxon>Eurotiomycetes</taxon>
        <taxon>Eurotiomycetidae</taxon>
        <taxon>Eurotiales</taxon>
        <taxon>Thermoascaceae</taxon>
        <taxon>Paecilomyces</taxon>
    </lineage>
</organism>
<dbReference type="Gene3D" id="1.20.1250.20">
    <property type="entry name" value="MFS general substrate transporter like domains"/>
    <property type="match status" value="1"/>
</dbReference>
<dbReference type="InterPro" id="IPR020846">
    <property type="entry name" value="MFS_dom"/>
</dbReference>
<feature type="transmembrane region" description="Helical" evidence="6">
    <location>
        <begin position="185"/>
        <end position="206"/>
    </location>
</feature>
<feature type="region of interest" description="Disordered" evidence="5">
    <location>
        <begin position="518"/>
        <end position="553"/>
    </location>
</feature>
<keyword evidence="9" id="KW-1185">Reference proteome</keyword>
<dbReference type="STRING" id="264951.A0A443HX06"/>
<dbReference type="SUPFAM" id="SSF103473">
    <property type="entry name" value="MFS general substrate transporter"/>
    <property type="match status" value="1"/>
</dbReference>
<feature type="transmembrane region" description="Helical" evidence="6">
    <location>
        <begin position="467"/>
        <end position="489"/>
    </location>
</feature>
<sequence length="553" mass="60460">MNCSYPVSDLRASGVDMESESPRHSITMASSLNEDMIGEDIEKAQTLSASHAADPLDLVQSCMSHQDMHAVTNDYIEPNADQYTRFSRARKIGIVAILSFCSFLAPVSSTSILSAVPEVASTFNTTGSVINASNALYMVFMGMAAMFWGPLSQVWGRRPICIASAFLFFAFSIGTALSPNLASYYIFRVLTAFQGTSFLVVGSSAIGDIYAPADRATALGWFLSGTLIGPAIGPFIGGVIVTFRSWRVIFWLQSALGGLATVLVVLFITETIPYKTCGKLAGLSVPQKTQAIWHLISPIRVAVLLFSYPNLSFAGLAAGALVWNQYSLLTPIRYVLNPRFHLTSPIESGLFYMAPGCGYLLGTLMGGRWADYIVRKWIRKRGNVRIPEDRLKSCLEFICIVIPGSILIYGWTVEKEVGGVPVPVVAMFVQGVAQLFCFPSLNTYCLDVMQSKGRSAEVVAGNYMLRYVFAAIGTGVVLPAIEAIGVGWFSTISAFFLLFSGLLVWATTIWGPKWRQRVDEKNRRKKIEQSNADAQRQAAEEEVHPAAQDSEKQ</sequence>